<sequence>MLMRQAKRCQKEEKKELEKLKKAVNSGSKEEARIYGSNAIRKQNERLNITKMASRVDAVASKVQTAVTMQQVTRSIGGTVKLMDRAAQSMNLEQMSRIMDAFERQFEDLDVQTGYMEGAIGGTTALEMPQDEVDALIQRVAEENGIEADAKLSDIKAPDYLPDEAELNERLARLREAS</sequence>
<evidence type="ECO:0000313" key="3">
    <source>
        <dbReference type="Proteomes" id="UP001149813"/>
    </source>
</evidence>
<dbReference type="Proteomes" id="UP001149813">
    <property type="component" value="Unassembled WGS sequence"/>
</dbReference>
<gene>
    <name evidence="2" type="ORF">LPJ53_001665</name>
</gene>
<feature type="region of interest" description="Disordered" evidence="1">
    <location>
        <begin position="1"/>
        <end position="28"/>
    </location>
</feature>
<keyword evidence="3" id="KW-1185">Reference proteome</keyword>
<dbReference type="GO" id="GO:0007034">
    <property type="term" value="P:vacuolar transport"/>
    <property type="evidence" value="ECO:0007669"/>
    <property type="project" value="InterPro"/>
</dbReference>
<proteinExistence type="predicted"/>
<dbReference type="InterPro" id="IPR005024">
    <property type="entry name" value="Snf7_fam"/>
</dbReference>
<dbReference type="EMBL" id="JANBOJ010000044">
    <property type="protein sequence ID" value="KAJ1724028.1"/>
    <property type="molecule type" value="Genomic_DNA"/>
</dbReference>
<evidence type="ECO:0000313" key="2">
    <source>
        <dbReference type="EMBL" id="KAJ1724028.1"/>
    </source>
</evidence>
<protein>
    <submittedName>
        <fullName evidence="2">Uncharacterized protein</fullName>
    </submittedName>
</protein>
<evidence type="ECO:0000256" key="1">
    <source>
        <dbReference type="SAM" id="MobiDB-lite"/>
    </source>
</evidence>
<dbReference type="OrthoDB" id="10266568at2759"/>
<comment type="caution">
    <text evidence="2">The sequence shown here is derived from an EMBL/GenBank/DDBJ whole genome shotgun (WGS) entry which is preliminary data.</text>
</comment>
<dbReference type="Pfam" id="PF03357">
    <property type="entry name" value="Snf7"/>
    <property type="match status" value="1"/>
</dbReference>
<feature type="compositionally biased region" description="Basic and acidic residues" evidence="1">
    <location>
        <begin position="9"/>
        <end position="21"/>
    </location>
</feature>
<dbReference type="Gene3D" id="6.10.140.1230">
    <property type="match status" value="1"/>
</dbReference>
<name>A0A9W7Y4W9_9FUNG</name>
<reference evidence="2" key="1">
    <citation type="submission" date="2022-07" db="EMBL/GenBank/DDBJ databases">
        <title>Phylogenomic reconstructions and comparative analyses of Kickxellomycotina fungi.</title>
        <authorList>
            <person name="Reynolds N.K."/>
            <person name="Stajich J.E."/>
            <person name="Barry K."/>
            <person name="Grigoriev I.V."/>
            <person name="Crous P."/>
            <person name="Smith M.E."/>
        </authorList>
    </citation>
    <scope>NUCLEOTIDE SEQUENCE</scope>
    <source>
        <strain evidence="2">NBRC 32514</strain>
    </source>
</reference>
<accession>A0A9W7Y4W9</accession>
<dbReference type="PANTHER" id="PTHR10476">
    <property type="entry name" value="CHARGED MULTIVESICULAR BODY PROTEIN"/>
    <property type="match status" value="1"/>
</dbReference>
<organism evidence="2 3">
    <name type="scientific">Coemansia erecta</name>
    <dbReference type="NCBI Taxonomy" id="147472"/>
    <lineage>
        <taxon>Eukaryota</taxon>
        <taxon>Fungi</taxon>
        <taxon>Fungi incertae sedis</taxon>
        <taxon>Zoopagomycota</taxon>
        <taxon>Kickxellomycotina</taxon>
        <taxon>Kickxellomycetes</taxon>
        <taxon>Kickxellales</taxon>
        <taxon>Kickxellaceae</taxon>
        <taxon>Coemansia</taxon>
    </lineage>
</organism>
<dbReference type="AlphaFoldDB" id="A0A9W7Y4W9"/>